<dbReference type="Proteomes" id="UP001318860">
    <property type="component" value="Unassembled WGS sequence"/>
</dbReference>
<dbReference type="PROSITE" id="PS50891">
    <property type="entry name" value="LOB"/>
    <property type="match status" value="1"/>
</dbReference>
<evidence type="ECO:0000313" key="4">
    <source>
        <dbReference type="EMBL" id="KAK6146869.1"/>
    </source>
</evidence>
<evidence type="ECO:0000313" key="5">
    <source>
        <dbReference type="Proteomes" id="UP001318860"/>
    </source>
</evidence>
<proteinExistence type="inferred from homology"/>
<reference evidence="4 5" key="1">
    <citation type="journal article" date="2021" name="Comput. Struct. Biotechnol. J.">
        <title>De novo genome assembly of the potent medicinal plant Rehmannia glutinosa using nanopore technology.</title>
        <authorList>
            <person name="Ma L."/>
            <person name="Dong C."/>
            <person name="Song C."/>
            <person name="Wang X."/>
            <person name="Zheng X."/>
            <person name="Niu Y."/>
            <person name="Chen S."/>
            <person name="Feng W."/>
        </authorList>
    </citation>
    <scope>NUCLEOTIDE SEQUENCE [LARGE SCALE GENOMIC DNA]</scope>
    <source>
        <strain evidence="4">DH-2019</strain>
    </source>
</reference>
<feature type="region of interest" description="Disordered" evidence="2">
    <location>
        <begin position="140"/>
        <end position="162"/>
    </location>
</feature>
<dbReference type="PANTHER" id="PTHR31304:SF73">
    <property type="entry name" value="OS01G0511000 PROTEIN"/>
    <property type="match status" value="1"/>
</dbReference>
<dbReference type="EMBL" id="JABTTQ020000011">
    <property type="protein sequence ID" value="KAK6146869.1"/>
    <property type="molecule type" value="Genomic_DNA"/>
</dbReference>
<comment type="similarity">
    <text evidence="1">Belongs to the LOB domain-containing protein family.</text>
</comment>
<evidence type="ECO:0000256" key="2">
    <source>
        <dbReference type="SAM" id="MobiDB-lite"/>
    </source>
</evidence>
<evidence type="ECO:0000259" key="3">
    <source>
        <dbReference type="PROSITE" id="PS50891"/>
    </source>
</evidence>
<feature type="domain" description="LOB" evidence="3">
    <location>
        <begin position="3"/>
        <end position="109"/>
    </location>
</feature>
<organism evidence="4 5">
    <name type="scientific">Rehmannia glutinosa</name>
    <name type="common">Chinese foxglove</name>
    <dbReference type="NCBI Taxonomy" id="99300"/>
    <lineage>
        <taxon>Eukaryota</taxon>
        <taxon>Viridiplantae</taxon>
        <taxon>Streptophyta</taxon>
        <taxon>Embryophyta</taxon>
        <taxon>Tracheophyta</taxon>
        <taxon>Spermatophyta</taxon>
        <taxon>Magnoliopsida</taxon>
        <taxon>eudicotyledons</taxon>
        <taxon>Gunneridae</taxon>
        <taxon>Pentapetalae</taxon>
        <taxon>asterids</taxon>
        <taxon>lamiids</taxon>
        <taxon>Lamiales</taxon>
        <taxon>Orobanchaceae</taxon>
        <taxon>Rehmannieae</taxon>
        <taxon>Rehmannia</taxon>
    </lineage>
</organism>
<keyword evidence="5" id="KW-1185">Reference proteome</keyword>
<dbReference type="Pfam" id="PF03195">
    <property type="entry name" value="LOB"/>
    <property type="match status" value="1"/>
</dbReference>
<name>A0ABR0WL95_REHGL</name>
<protein>
    <recommendedName>
        <fullName evidence="3">LOB domain-containing protein</fullName>
    </recommendedName>
</protein>
<accession>A0ABR0WL95</accession>
<sequence length="256" mass="28174">MRMSCNGCRVLRKGCSEDCTLKPCLQWIKSPLSQANATLFLAKFYGRAGLFNLINAAPAHLRTEIFRSLLYEACGRIINPVYGSVGLMCSGDWPRCQAAVAAVLEGAPLIKQVTDDDDDSSTAVQGCDIRHLSAASLHRVRTRNRTKRSASQAESRVDSVVDELSPESDAKFTITGWAGDLEDHRDFAEELKRAPSHDSLSVETVEPSLVNRDERPVLGVKPESRPSEIVLELTLGRNPVQQTYLSTVIEISDSEQ</sequence>
<evidence type="ECO:0000256" key="1">
    <source>
        <dbReference type="ARBA" id="ARBA00005474"/>
    </source>
</evidence>
<comment type="caution">
    <text evidence="4">The sequence shown here is derived from an EMBL/GenBank/DDBJ whole genome shotgun (WGS) entry which is preliminary data.</text>
</comment>
<gene>
    <name evidence="4" type="ORF">DH2020_020738</name>
</gene>
<dbReference type="PANTHER" id="PTHR31304">
    <property type="entry name" value="LOB DOMAIN-CONTAINING PROTEIN 38"/>
    <property type="match status" value="1"/>
</dbReference>
<dbReference type="InterPro" id="IPR004883">
    <property type="entry name" value="LOB"/>
</dbReference>